<dbReference type="Proteomes" id="UP000050969">
    <property type="component" value="Unassembled WGS sequence"/>
</dbReference>
<dbReference type="CDD" id="cd07731">
    <property type="entry name" value="ComA-like_MBL-fold"/>
    <property type="match status" value="1"/>
</dbReference>
<dbReference type="InterPro" id="IPR035681">
    <property type="entry name" value="ComA-like_MBL"/>
</dbReference>
<dbReference type="InterPro" id="IPR052159">
    <property type="entry name" value="Competence_DNA_uptake"/>
</dbReference>
<dbReference type="RefSeq" id="WP_054776489.1">
    <property type="nucleotide sequence ID" value="NZ_BBBX01000001.1"/>
</dbReference>
<reference evidence="8 9" key="1">
    <citation type="journal article" date="2015" name="Genome Announc.">
        <title>Expanding the biotechnology potential of lactobacilli through comparative genomics of 213 strains and associated genera.</title>
        <authorList>
            <person name="Sun Z."/>
            <person name="Harris H.M."/>
            <person name="McCann A."/>
            <person name="Guo C."/>
            <person name="Argimon S."/>
            <person name="Zhang W."/>
            <person name="Yang X."/>
            <person name="Jeffery I.B."/>
            <person name="Cooney J.C."/>
            <person name="Kagawa T.F."/>
            <person name="Liu W."/>
            <person name="Song Y."/>
            <person name="Salvetti E."/>
            <person name="Wrobel A."/>
            <person name="Rasinkangas P."/>
            <person name="Parkhill J."/>
            <person name="Rea M.C."/>
            <person name="O'Sullivan O."/>
            <person name="Ritari J."/>
            <person name="Douillard F.P."/>
            <person name="Paul Ross R."/>
            <person name="Yang R."/>
            <person name="Briner A.E."/>
            <person name="Felis G.E."/>
            <person name="de Vos W.M."/>
            <person name="Barrangou R."/>
            <person name="Klaenhammer T.R."/>
            <person name="Caufield P.W."/>
            <person name="Cui Y."/>
            <person name="Zhang H."/>
            <person name="O'Toole P.W."/>
        </authorList>
    </citation>
    <scope>NUCLEOTIDE SEQUENCE [LARGE SCALE GENOMIC DNA]</scope>
    <source>
        <strain evidence="8 9">DSM 24301</strain>
    </source>
</reference>
<comment type="caution">
    <text evidence="8">The sequence shown here is derived from an EMBL/GenBank/DDBJ whole genome shotgun (WGS) entry which is preliminary data.</text>
</comment>
<evidence type="ECO:0000313" key="8">
    <source>
        <dbReference type="EMBL" id="KRO18330.1"/>
    </source>
</evidence>
<organism evidence="8 9">
    <name type="scientific">Lacticaseibacillus saniviri JCM 17471 = DSM 24301</name>
    <dbReference type="NCBI Taxonomy" id="1293598"/>
    <lineage>
        <taxon>Bacteria</taxon>
        <taxon>Bacillati</taxon>
        <taxon>Bacillota</taxon>
        <taxon>Bacilli</taxon>
        <taxon>Lactobacillales</taxon>
        <taxon>Lactobacillaceae</taxon>
        <taxon>Lacticaseibacillus</taxon>
    </lineage>
</organism>
<feature type="transmembrane region" description="Helical" evidence="6">
    <location>
        <begin position="254"/>
        <end position="277"/>
    </location>
</feature>
<dbReference type="PATRIC" id="fig|1293598.4.peg.1527"/>
<dbReference type="Pfam" id="PF00753">
    <property type="entry name" value="Lactamase_B"/>
    <property type="match status" value="1"/>
</dbReference>
<dbReference type="EMBL" id="JQCE01000005">
    <property type="protein sequence ID" value="KRO18330.1"/>
    <property type="molecule type" value="Genomic_DNA"/>
</dbReference>
<accession>A0A0R2N5I8</accession>
<evidence type="ECO:0000256" key="3">
    <source>
        <dbReference type="ARBA" id="ARBA00022692"/>
    </source>
</evidence>
<name>A0A0R2N5I8_9LACO</name>
<keyword evidence="8" id="KW-0378">Hydrolase</keyword>
<dbReference type="SUPFAM" id="SSF56281">
    <property type="entry name" value="Metallo-hydrolase/oxidoreductase"/>
    <property type="match status" value="1"/>
</dbReference>
<dbReference type="InterPro" id="IPR001279">
    <property type="entry name" value="Metallo-B-lactamas"/>
</dbReference>
<feature type="transmembrane region" description="Helical" evidence="6">
    <location>
        <begin position="40"/>
        <end position="56"/>
    </location>
</feature>
<dbReference type="GO" id="GO:0005886">
    <property type="term" value="C:plasma membrane"/>
    <property type="evidence" value="ECO:0007669"/>
    <property type="project" value="UniProtKB-SubCell"/>
</dbReference>
<dbReference type="AlphaFoldDB" id="A0A0R2N5I8"/>
<dbReference type="GO" id="GO:0016787">
    <property type="term" value="F:hydrolase activity"/>
    <property type="evidence" value="ECO:0007669"/>
    <property type="project" value="UniProtKB-KW"/>
</dbReference>
<sequence>MTQRWLLVTALLVAGICLLLGPIWLGLLLALWGFRLGWQQWPWLVAALAVGCVLGWHEQQLAAQPPVPSGLVRVHPTDWQFQDRFVRWTGVAENGVVVSGSSSIGAAEREQLQQIDRTALVAWSGQPTRLQGATNLYEFDYAHYRFQQAHQSFEIPTQALRWQIAPATNIVDWLYTLRVYLLRRIESLPIIISKYAKGLLLGQLDQEFAEMRQTFANLGILHLFSVSGLHIYALIGALYWLTDRLHVPKEWVDWASIGLLLPLLVLIPFGAGIIRAVWLRIAQILNQRLHLGLSTLDTLSLVLVLNCLIQPQVLFTLGGQLTYLLTFALVWWQQLPPLKLSMRLGILSWPVLLSQVFRLHLLASLFNLILMPIFELVLMPALLLVVSWPQANLVTLLVQGLTLMEQLLLRLEQLPGFVAIGALRPEFAIGFVIGYLLVVTYPGFKTRLLLATLLMLAIFDLNWRPDYRVSVFDVGQGDAILIEAPFKQGTVLIDTGGRGFGPPRANPPAKRVILNYLAARGITHLDALVLTHADADHVGDAGVITSGIRVDRLLTTMSGQHQPQIVPLLKQVRAVSLVQAGSRLQVGPLNLQVVAPDRPATDKNADSIVLYGKIGDSRWLFTGDADQAVEVNQLLPQKLAVDFLKAGHHGSKTSSAPAFIQQIHPKWALISAGRHNRYGHPHQETLQTLTAAHVPWLNTADSGMIWVDSGANTHRLNRMLNP</sequence>
<dbReference type="STRING" id="1293598.IV56_GL001462"/>
<dbReference type="SMART" id="SM00849">
    <property type="entry name" value="Lactamase_B"/>
    <property type="match status" value="1"/>
</dbReference>
<dbReference type="PANTHER" id="PTHR30619">
    <property type="entry name" value="DNA INTERNALIZATION/COMPETENCE PROTEIN COMEC/REC2"/>
    <property type="match status" value="1"/>
</dbReference>
<keyword evidence="2" id="KW-1003">Cell membrane</keyword>
<dbReference type="OrthoDB" id="9761531at2"/>
<keyword evidence="9" id="KW-1185">Reference proteome</keyword>
<dbReference type="NCBIfam" id="TIGR00360">
    <property type="entry name" value="ComEC_N-term"/>
    <property type="match status" value="1"/>
</dbReference>
<dbReference type="NCBIfam" id="TIGR00361">
    <property type="entry name" value="ComEC_Rec2"/>
    <property type="match status" value="1"/>
</dbReference>
<evidence type="ECO:0000256" key="6">
    <source>
        <dbReference type="SAM" id="Phobius"/>
    </source>
</evidence>
<gene>
    <name evidence="8" type="ORF">IV56_GL001462</name>
</gene>
<dbReference type="Gene3D" id="3.60.15.10">
    <property type="entry name" value="Ribonuclease Z/Hydroxyacylglutathione hydrolase-like"/>
    <property type="match status" value="1"/>
</dbReference>
<dbReference type="PANTHER" id="PTHR30619:SF7">
    <property type="entry name" value="BETA-LACTAMASE DOMAIN PROTEIN"/>
    <property type="match status" value="1"/>
</dbReference>
<evidence type="ECO:0000313" key="9">
    <source>
        <dbReference type="Proteomes" id="UP000050969"/>
    </source>
</evidence>
<evidence type="ECO:0000256" key="2">
    <source>
        <dbReference type="ARBA" id="ARBA00022475"/>
    </source>
</evidence>
<protein>
    <submittedName>
        <fullName evidence="8">Metallo-beta-lactamase superfamily hydrolase protein</fullName>
    </submittedName>
</protein>
<feature type="transmembrane region" description="Helical" evidence="6">
    <location>
        <begin position="312"/>
        <end position="332"/>
    </location>
</feature>
<feature type="domain" description="Metallo-beta-lactamase" evidence="7">
    <location>
        <begin position="476"/>
        <end position="674"/>
    </location>
</feature>
<dbReference type="InterPro" id="IPR004797">
    <property type="entry name" value="Competence_ComEC/Rec2"/>
</dbReference>
<keyword evidence="3 6" id="KW-0812">Transmembrane</keyword>
<proteinExistence type="predicted"/>
<keyword evidence="4 6" id="KW-1133">Transmembrane helix</keyword>
<feature type="transmembrane region" description="Helical" evidence="6">
    <location>
        <begin position="220"/>
        <end position="242"/>
    </location>
</feature>
<feature type="transmembrane region" description="Helical" evidence="6">
    <location>
        <begin position="416"/>
        <end position="438"/>
    </location>
</feature>
<evidence type="ECO:0000256" key="4">
    <source>
        <dbReference type="ARBA" id="ARBA00022989"/>
    </source>
</evidence>
<dbReference type="InterPro" id="IPR004477">
    <property type="entry name" value="ComEC_N"/>
</dbReference>
<dbReference type="Pfam" id="PF03772">
    <property type="entry name" value="Competence"/>
    <property type="match status" value="1"/>
</dbReference>
<evidence type="ECO:0000256" key="5">
    <source>
        <dbReference type="ARBA" id="ARBA00023136"/>
    </source>
</evidence>
<dbReference type="GO" id="GO:0030420">
    <property type="term" value="P:establishment of competence for transformation"/>
    <property type="evidence" value="ECO:0007669"/>
    <property type="project" value="InterPro"/>
</dbReference>
<evidence type="ECO:0000256" key="1">
    <source>
        <dbReference type="ARBA" id="ARBA00004651"/>
    </source>
</evidence>
<comment type="subcellular location">
    <subcellularLocation>
        <location evidence="1">Cell membrane</location>
        <topology evidence="1">Multi-pass membrane protein</topology>
    </subcellularLocation>
</comment>
<dbReference type="InterPro" id="IPR036866">
    <property type="entry name" value="RibonucZ/Hydroxyglut_hydro"/>
</dbReference>
<feature type="transmembrane region" description="Helical" evidence="6">
    <location>
        <begin position="7"/>
        <end position="34"/>
    </location>
</feature>
<keyword evidence="5 6" id="KW-0472">Membrane</keyword>
<evidence type="ECO:0000259" key="7">
    <source>
        <dbReference type="SMART" id="SM00849"/>
    </source>
</evidence>